<feature type="domain" description="NADP-dependent oxidoreductase" evidence="2">
    <location>
        <begin position="27"/>
        <end position="244"/>
    </location>
</feature>
<evidence type="ECO:0000313" key="4">
    <source>
        <dbReference type="Proteomes" id="UP001336020"/>
    </source>
</evidence>
<evidence type="ECO:0000256" key="1">
    <source>
        <dbReference type="SAM" id="MobiDB-lite"/>
    </source>
</evidence>
<comment type="caution">
    <text evidence="3">The sequence shown here is derived from an EMBL/GenBank/DDBJ whole genome shotgun (WGS) entry which is preliminary data.</text>
</comment>
<dbReference type="InterPro" id="IPR020471">
    <property type="entry name" value="AKR"/>
</dbReference>
<dbReference type="InterPro" id="IPR023210">
    <property type="entry name" value="NADP_OxRdtase_dom"/>
</dbReference>
<dbReference type="Gene3D" id="3.20.20.100">
    <property type="entry name" value="NADP-dependent oxidoreductase domain"/>
    <property type="match status" value="1"/>
</dbReference>
<keyword evidence="4" id="KW-1185">Reference proteome</keyword>
<accession>A0ABU7LIZ2</accession>
<dbReference type="RefSeq" id="WP_330136697.1">
    <property type="nucleotide sequence ID" value="NZ_JAUTXY010000019.1"/>
</dbReference>
<reference evidence="3 4" key="1">
    <citation type="submission" date="2023-07" db="EMBL/GenBank/DDBJ databases">
        <authorList>
            <person name="Girao M."/>
            <person name="Carvalho M.F."/>
        </authorList>
    </citation>
    <scope>NUCLEOTIDE SEQUENCE [LARGE SCALE GENOMIC DNA]</scope>
    <source>
        <strain evidence="3 4">YIM65754</strain>
    </source>
</reference>
<gene>
    <name evidence="3" type="ORF">Q7514_28845</name>
</gene>
<dbReference type="CDD" id="cd19152">
    <property type="entry name" value="AKR_AKR15A"/>
    <property type="match status" value="1"/>
</dbReference>
<dbReference type="PANTHER" id="PTHR42686:SF1">
    <property type="entry name" value="GH17980P-RELATED"/>
    <property type="match status" value="1"/>
</dbReference>
<dbReference type="SUPFAM" id="SSF51430">
    <property type="entry name" value="NAD(P)-linked oxidoreductase"/>
    <property type="match status" value="1"/>
</dbReference>
<protein>
    <submittedName>
        <fullName evidence="3">Aldo/keto reductase</fullName>
    </submittedName>
</protein>
<dbReference type="Pfam" id="PF00248">
    <property type="entry name" value="Aldo_ket_red"/>
    <property type="match status" value="1"/>
</dbReference>
<dbReference type="InterPro" id="IPR036812">
    <property type="entry name" value="NAD(P)_OxRdtase_dom_sf"/>
</dbReference>
<proteinExistence type="predicted"/>
<dbReference type="PANTHER" id="PTHR42686">
    <property type="entry name" value="GH17980P-RELATED"/>
    <property type="match status" value="1"/>
</dbReference>
<organism evidence="3 4">
    <name type="scientific">Rhodococcus artemisiae</name>
    <dbReference type="NCBI Taxonomy" id="714159"/>
    <lineage>
        <taxon>Bacteria</taxon>
        <taxon>Bacillati</taxon>
        <taxon>Actinomycetota</taxon>
        <taxon>Actinomycetes</taxon>
        <taxon>Mycobacteriales</taxon>
        <taxon>Nocardiaceae</taxon>
        <taxon>Rhodococcus</taxon>
    </lineage>
</organism>
<evidence type="ECO:0000259" key="2">
    <source>
        <dbReference type="Pfam" id="PF00248"/>
    </source>
</evidence>
<dbReference type="EMBL" id="JAUTXY010000019">
    <property type="protein sequence ID" value="MEE2061536.1"/>
    <property type="molecule type" value="Genomic_DNA"/>
</dbReference>
<dbReference type="Proteomes" id="UP001336020">
    <property type="component" value="Unassembled WGS sequence"/>
</dbReference>
<feature type="region of interest" description="Disordered" evidence="1">
    <location>
        <begin position="1"/>
        <end position="20"/>
    </location>
</feature>
<sequence length="257" mass="28156">MAISDEVEDPSARQLGEKGNLFEHGRPNKMINDYTADATMRSIENSLERLKTDRLDIVWVHDVAQDFYGDEWLQMYDSARTGAFRVLTRLREEGVIKAWGLGVNRVEPLEITLDLDEPQPDGFLLAGRYTLLDHDRALQRLLPAAAAQGADIVVGGPYSSGILAGGTHFEYQEAPTEIVEKVTRIKKLADQYGTSIKSAALQFSLAHPAVAAVIPGATKPSRIAEDIAATTDPVPQEFWSDLREQGLIATDAPTPAS</sequence>
<evidence type="ECO:0000313" key="3">
    <source>
        <dbReference type="EMBL" id="MEE2061536.1"/>
    </source>
</evidence>
<name>A0ABU7LIZ2_9NOCA</name>